<feature type="domain" description="HTH lacI-type" evidence="5">
    <location>
        <begin position="7"/>
        <end position="61"/>
    </location>
</feature>
<dbReference type="PANTHER" id="PTHR30146">
    <property type="entry name" value="LACI-RELATED TRANSCRIPTIONAL REPRESSOR"/>
    <property type="match status" value="1"/>
</dbReference>
<evidence type="ECO:0000313" key="6">
    <source>
        <dbReference type="EMBL" id="MDT7509117.1"/>
    </source>
</evidence>
<accession>A0ABU3KEK9</accession>
<dbReference type="SUPFAM" id="SSF53822">
    <property type="entry name" value="Periplasmic binding protein-like I"/>
    <property type="match status" value="1"/>
</dbReference>
<dbReference type="CDD" id="cd06267">
    <property type="entry name" value="PBP1_LacI_sugar_binding-like"/>
    <property type="match status" value="1"/>
</dbReference>
<keyword evidence="1" id="KW-0805">Transcription regulation</keyword>
<evidence type="ECO:0000313" key="7">
    <source>
        <dbReference type="Proteomes" id="UP001529481"/>
    </source>
</evidence>
<keyword evidence="3" id="KW-0804">Transcription</keyword>
<evidence type="ECO:0000256" key="1">
    <source>
        <dbReference type="ARBA" id="ARBA00023015"/>
    </source>
</evidence>
<comment type="caution">
    <text evidence="6">The sequence shown here is derived from an EMBL/GenBank/DDBJ whole genome shotgun (WGS) entry which is preliminary data.</text>
</comment>
<dbReference type="Gene3D" id="1.10.260.40">
    <property type="entry name" value="lambda repressor-like DNA-binding domains"/>
    <property type="match status" value="1"/>
</dbReference>
<reference evidence="7" key="1">
    <citation type="submission" date="2023-07" db="EMBL/GenBank/DDBJ databases">
        <title>Bifidobacterium spp. in honeybee.</title>
        <authorList>
            <person name="Olofsson T."/>
        </authorList>
    </citation>
    <scope>NUCLEOTIDE SEQUENCE [LARGE SCALE GENOMIC DNA]</scope>
    <source>
        <strain evidence="7">H1HS16N</strain>
    </source>
</reference>
<dbReference type="SUPFAM" id="SSF47413">
    <property type="entry name" value="lambda repressor-like DNA-binding domains"/>
    <property type="match status" value="1"/>
</dbReference>
<evidence type="ECO:0000256" key="3">
    <source>
        <dbReference type="ARBA" id="ARBA00023163"/>
    </source>
</evidence>
<evidence type="ECO:0000259" key="5">
    <source>
        <dbReference type="PROSITE" id="PS50932"/>
    </source>
</evidence>
<dbReference type="GO" id="GO:0003677">
    <property type="term" value="F:DNA binding"/>
    <property type="evidence" value="ECO:0007669"/>
    <property type="project" value="UniProtKB-KW"/>
</dbReference>
<feature type="region of interest" description="Disordered" evidence="4">
    <location>
        <begin position="318"/>
        <end position="339"/>
    </location>
</feature>
<dbReference type="InterPro" id="IPR028082">
    <property type="entry name" value="Peripla_BP_I"/>
</dbReference>
<dbReference type="EMBL" id="JASTZZ010000001">
    <property type="protein sequence ID" value="MDT7509117.1"/>
    <property type="molecule type" value="Genomic_DNA"/>
</dbReference>
<keyword evidence="7" id="KW-1185">Reference proteome</keyword>
<dbReference type="RefSeq" id="WP_313838606.1">
    <property type="nucleotide sequence ID" value="NZ_JASTZZ010000001.1"/>
</dbReference>
<evidence type="ECO:0000256" key="4">
    <source>
        <dbReference type="SAM" id="MobiDB-lite"/>
    </source>
</evidence>
<dbReference type="Proteomes" id="UP001529481">
    <property type="component" value="Unassembled WGS sequence"/>
</dbReference>
<organism evidence="6 7">
    <name type="scientific">Bifidobacterium kimbladii</name>
    <dbReference type="NCBI Taxonomy" id="1293826"/>
    <lineage>
        <taxon>Bacteria</taxon>
        <taxon>Bacillati</taxon>
        <taxon>Actinomycetota</taxon>
        <taxon>Actinomycetes</taxon>
        <taxon>Bifidobacteriales</taxon>
        <taxon>Bifidobacteriaceae</taxon>
        <taxon>Bifidobacterium</taxon>
    </lineage>
</organism>
<dbReference type="CDD" id="cd01392">
    <property type="entry name" value="HTH_LacI"/>
    <property type="match status" value="1"/>
</dbReference>
<gene>
    <name evidence="6" type="ORF">QRX41_03115</name>
</gene>
<name>A0ABU3KEK9_9BIFI</name>
<dbReference type="InterPro" id="IPR010982">
    <property type="entry name" value="Lambda_DNA-bd_dom_sf"/>
</dbReference>
<dbReference type="Gene3D" id="3.40.50.2300">
    <property type="match status" value="2"/>
</dbReference>
<keyword evidence="2 6" id="KW-0238">DNA-binding</keyword>
<feature type="compositionally biased region" description="Basic and acidic residues" evidence="4">
    <location>
        <begin position="318"/>
        <end position="332"/>
    </location>
</feature>
<dbReference type="PROSITE" id="PS50932">
    <property type="entry name" value="HTH_LACI_2"/>
    <property type="match status" value="1"/>
</dbReference>
<dbReference type="Pfam" id="PF00532">
    <property type="entry name" value="Peripla_BP_1"/>
    <property type="match status" value="1"/>
</dbReference>
<evidence type="ECO:0000256" key="2">
    <source>
        <dbReference type="ARBA" id="ARBA00023125"/>
    </source>
</evidence>
<protein>
    <submittedName>
        <fullName evidence="6">LacI family DNA-binding transcriptional regulator</fullName>
    </submittedName>
</protein>
<dbReference type="PANTHER" id="PTHR30146:SF154">
    <property type="entry name" value="TRANSCRIPTION REGULATOR, MEMBER OF GALR FAMILY"/>
    <property type="match status" value="1"/>
</dbReference>
<dbReference type="InterPro" id="IPR000843">
    <property type="entry name" value="HTH_LacI"/>
</dbReference>
<dbReference type="InterPro" id="IPR001761">
    <property type="entry name" value="Peripla_BP/Lac1_sug-bd_dom"/>
</dbReference>
<sequence length="364" mass="40266">MMKHTGVTLKDIADELNLSVYAVSRAINDLSGVSKTTRAAVLKVAEDKGYIPNVNARDLRKGLHHSVSLLTAGMSNPYYLDLISGIESIFQIRGENLLISDIAIDGHYSESAESLLLQHVLETRPGGIISTLGLSDSSRQRLREWKMPVVFVDSTPGSAHEDFSYVTTDNKDASNKLGNHLAEHHFKRWLLVIYPSVWNSRYIRESGLRQAAARCGAAIRVLECNNDQFSTRKALDEFLDHDKFRPDVIIAGNNPILLGIMTALQSRAIKIPDDLALVAFDDFIWSDLLKPRITLVSEDSYGIGAKAAEHILALIDQKQDRKGGDDDSKPDGKPQMTMEPIHQTIEASLKIRESCGCRYPTGAA</sequence>
<proteinExistence type="predicted"/>
<dbReference type="SMART" id="SM00354">
    <property type="entry name" value="HTH_LACI"/>
    <property type="match status" value="1"/>
</dbReference>
<dbReference type="Pfam" id="PF00356">
    <property type="entry name" value="LacI"/>
    <property type="match status" value="1"/>
</dbReference>